<name>A0ABT1JZA0_9ACTN</name>
<feature type="region of interest" description="Disordered" evidence="1">
    <location>
        <begin position="1"/>
        <end position="25"/>
    </location>
</feature>
<gene>
    <name evidence="2" type="ORF">HD595_002794</name>
</gene>
<feature type="compositionally biased region" description="Basic and acidic residues" evidence="1">
    <location>
        <begin position="132"/>
        <end position="147"/>
    </location>
</feature>
<reference evidence="2 3" key="1">
    <citation type="submission" date="2022-06" db="EMBL/GenBank/DDBJ databases">
        <title>Sequencing the genomes of 1000 actinobacteria strains.</title>
        <authorList>
            <person name="Klenk H.-P."/>
        </authorList>
    </citation>
    <scope>NUCLEOTIDE SEQUENCE [LARGE SCALE GENOMIC DNA]</scope>
    <source>
        <strain evidence="2 3">DSM 44170</strain>
    </source>
</reference>
<dbReference type="EMBL" id="JAMZEC010000001">
    <property type="protein sequence ID" value="MCP2346672.1"/>
    <property type="molecule type" value="Genomic_DNA"/>
</dbReference>
<evidence type="ECO:0000313" key="2">
    <source>
        <dbReference type="EMBL" id="MCP2346672.1"/>
    </source>
</evidence>
<keyword evidence="3" id="KW-1185">Reference proteome</keyword>
<protein>
    <submittedName>
        <fullName evidence="2">Uncharacterized protein</fullName>
    </submittedName>
</protein>
<feature type="compositionally biased region" description="Acidic residues" evidence="1">
    <location>
        <begin position="148"/>
        <end position="158"/>
    </location>
</feature>
<dbReference type="Proteomes" id="UP001320766">
    <property type="component" value="Unassembled WGS sequence"/>
</dbReference>
<evidence type="ECO:0000256" key="1">
    <source>
        <dbReference type="SAM" id="MobiDB-lite"/>
    </source>
</evidence>
<evidence type="ECO:0000313" key="3">
    <source>
        <dbReference type="Proteomes" id="UP001320766"/>
    </source>
</evidence>
<organism evidence="2 3">
    <name type="scientific">Nonomuraea roseoviolacea subsp. carminata</name>
    <dbReference type="NCBI Taxonomy" id="160689"/>
    <lineage>
        <taxon>Bacteria</taxon>
        <taxon>Bacillati</taxon>
        <taxon>Actinomycetota</taxon>
        <taxon>Actinomycetes</taxon>
        <taxon>Streptosporangiales</taxon>
        <taxon>Streptosporangiaceae</taxon>
        <taxon>Nonomuraea</taxon>
    </lineage>
</organism>
<dbReference type="RefSeq" id="WP_253769046.1">
    <property type="nucleotide sequence ID" value="NZ_BAAAVE010000040.1"/>
</dbReference>
<accession>A0ABT1JZA0</accession>
<feature type="region of interest" description="Disordered" evidence="1">
    <location>
        <begin position="132"/>
        <end position="167"/>
    </location>
</feature>
<proteinExistence type="predicted"/>
<comment type="caution">
    <text evidence="2">The sequence shown here is derived from an EMBL/GenBank/DDBJ whole genome shotgun (WGS) entry which is preliminary data.</text>
</comment>
<sequence>MSSTGVVGHAEESTSGDHAVHGPGGGLEEFDLDGRYAERLLFRAVLFRAGDAAVPAGCCRPAQSRSIASSSSTRNLSTALVSRLGEVIENLGKILIPFEEVPARTGAPPLQPCGDPVDQSVDLPRAVALGCDRKVGAADDPHPHPDLDPDPEGTDDPQEAVADQINR</sequence>